<keyword evidence="4" id="KW-0540">Nuclease</keyword>
<sequence length="1745" mass="197353">MTRGQPSSSENLDFDPEIDRSLARIRSLRRIPFSDPVESIGEPSSSSMADPPNNAQPVERTMSYYARPNLDDTGSSIVRPAVANNNFEIKSSVIQMIQNAVQFDGQPDEDPNNHLSNFLEICDTFKINGVTDDAIRLRLFPFSLKSKAKAWLLSLPRGSITSWAELAEKFLTKYFPPAKTARLRADISSFVQNDSESLYETWERFKEFLRRCPHHALPTWLQVQIFYNGLNSQTRQMIDAAAGGTLNNKTPEAAQALFEEMAVNAYQWNVPRARPKQAGIFEVDATAQLALQVERLTKQVAEMSVSSSTPPCFLPPSNVCVVDEFVDYMENPVRPSFQNNPYSSHYNPGWRNHPNFSWSNPNNVQRPPPPPFAPTLPPPPPMKPSSVEENFNRYVASNESNIRNITGSLKNLELQVGQLARLMSERALGALPGNTEPNPRETANAITLRSGKEVVDPKRIDPQVQISPPSPLPSSSSTQPLPILIEKSILNKALPYPHKLDKERVNAQYEKFILLLKQIHINVPFCEAISQMPKYAKFLKELLSNKRKLEDISHISLNAVCSAALTSKLPLKQNDPGRFSIPCLFGNVLVKYALADLGANINLMPFSLFLRLGLGTPAPTNMRIQLADRSVRFPIGVVEDVLVRVDKFTFPVDFVILDIEEDANVPIILGRPFLATSRALIDVSNGQLLLRVGDDQVTFSINSSMEDSSPSDDFCYSLDSFHGDSSSPVFESDFLNENIFSLENFYCDEDESTNMPFEPIGSKDISTKTSLEEPPILELKPLPESLKYAFLGKNDTLPVIISSYLSDSETSDLLEVLLKHRHAIAWQISDLKGINPSFCTHKIFLNDNCRKTIQPQRRLNPNMKDVVKAEIIKLLDAGIIYPISDSAWVSPIHVVPKKGGLTVVANEHNELVPTRTVTGWRVVIDYRKLNDATRKDHFPLPFLDQILERLSGHPFYCFLDGLSGFFQIPISPEDQEKTTFTCPFGTFAYRRMPFGLCNAPATFQRCMLAIFGELVEDIMEIFMDDFSVFGCSFPNCLRNLDRVLQRCEDTNLVLNWEKCNFMVRGGLVLGHKISIKGIEVDKAKVEIIEKLPQPTNIKSIRSFLGHAGFYRRFIQDFSKITKPLTHLLEKESPFVFNSDCESAFNFIKQKLINSPILVAPNWSLPFEIMCDASDIALGAVLGQRVEKHFHPIYYASKTLTSAQVNYTTTEKELLAVVFAFDKFRSYLTLSKVIVFTDHSALKYLLAKTDAKPRLLRWVLLLQEFDLEIRDKKGAENLAADHLSRLDNSGAEALVESEINDRFPEERLLAIRSSSSSSPWFADFANYLVARVLPKEFSSHQKKKFFSDLKNFFWDDPFLFRICADQAVRRCVAGVECTQILRHCHEGPAGGHYQANRTARKALEAGYFWPTLFKDAHNFVRACDSCQRSGNISRRDEMPQNMFLECEVFDLWGIDFVGPLPPSYKNSYILVAVDYVSRWAEAQALPTNDARVVVTFLKKLFSRFGTPRAIVSDRGTHFCNALMAKTLAKYGVTHKLATPYHPQTSGQVEVVNREIKRILEKTVSLNRKDWSAKLDDALWAYRTAYKTATGCTPFRLVYGKACHLPVELEHRALWALKLLNLDSNLAALNRKLQLNELDEWRANAYESNKFYKERSKFYHDRKIKTPKVFSPGDLVLLYNSRLKLFPGKLKSRWSGPFLVEEVFPYGTVLVSHPEKGSFKVNGHRLKSYIAGDPVIEYSETISLLDL</sequence>
<keyword evidence="6" id="KW-0378">Hydrolase</keyword>
<dbReference type="CDD" id="cd00303">
    <property type="entry name" value="retropepsin_like"/>
    <property type="match status" value="1"/>
</dbReference>
<dbReference type="Gene3D" id="3.30.420.10">
    <property type="entry name" value="Ribonuclease H-like superfamily/Ribonuclease H"/>
    <property type="match status" value="1"/>
</dbReference>
<feature type="region of interest" description="Disordered" evidence="8">
    <location>
        <begin position="33"/>
        <end position="57"/>
    </location>
</feature>
<dbReference type="Pfam" id="PF00665">
    <property type="entry name" value="rve"/>
    <property type="match status" value="1"/>
</dbReference>
<accession>A0AAP0B347</accession>
<evidence type="ECO:0000256" key="6">
    <source>
        <dbReference type="ARBA" id="ARBA00022801"/>
    </source>
</evidence>
<evidence type="ECO:0000259" key="9">
    <source>
        <dbReference type="PROSITE" id="PS50994"/>
    </source>
</evidence>
<dbReference type="PANTHER" id="PTHR37984:SF5">
    <property type="entry name" value="PROTEIN NYNRIN-LIKE"/>
    <property type="match status" value="1"/>
</dbReference>
<feature type="compositionally biased region" description="Polar residues" evidence="8">
    <location>
        <begin position="42"/>
        <end position="56"/>
    </location>
</feature>
<evidence type="ECO:0000256" key="4">
    <source>
        <dbReference type="ARBA" id="ARBA00022722"/>
    </source>
</evidence>
<evidence type="ECO:0000256" key="3">
    <source>
        <dbReference type="ARBA" id="ARBA00022695"/>
    </source>
</evidence>
<evidence type="ECO:0000256" key="7">
    <source>
        <dbReference type="ARBA" id="ARBA00022918"/>
    </source>
</evidence>
<dbReference type="Pfam" id="PF00078">
    <property type="entry name" value="RVT_1"/>
    <property type="match status" value="1"/>
</dbReference>
<dbReference type="SUPFAM" id="SSF53098">
    <property type="entry name" value="Ribonuclease H-like"/>
    <property type="match status" value="1"/>
</dbReference>
<dbReference type="EMBL" id="JBBWWQ010000016">
    <property type="protein sequence ID" value="KAK8926051.1"/>
    <property type="molecule type" value="Genomic_DNA"/>
</dbReference>
<dbReference type="InterPro" id="IPR000477">
    <property type="entry name" value="RT_dom"/>
</dbReference>
<dbReference type="Pfam" id="PF03732">
    <property type="entry name" value="Retrotrans_gag"/>
    <property type="match status" value="1"/>
</dbReference>
<comment type="caution">
    <text evidence="10">The sequence shown here is derived from an EMBL/GenBank/DDBJ whole genome shotgun (WGS) entry which is preliminary data.</text>
</comment>
<dbReference type="GO" id="GO:0003676">
    <property type="term" value="F:nucleic acid binding"/>
    <property type="evidence" value="ECO:0007669"/>
    <property type="project" value="InterPro"/>
</dbReference>
<keyword evidence="5" id="KW-0255">Endonuclease</keyword>
<dbReference type="GO" id="GO:0004519">
    <property type="term" value="F:endonuclease activity"/>
    <property type="evidence" value="ECO:0007669"/>
    <property type="project" value="UniProtKB-KW"/>
</dbReference>
<dbReference type="Gene3D" id="3.30.70.270">
    <property type="match status" value="2"/>
</dbReference>
<evidence type="ECO:0000256" key="2">
    <source>
        <dbReference type="ARBA" id="ARBA00022679"/>
    </source>
</evidence>
<dbReference type="FunFam" id="3.30.70.270:FF:000026">
    <property type="entry name" value="Transposon Ty3-G Gag-Pol polyprotein"/>
    <property type="match status" value="1"/>
</dbReference>
<dbReference type="InterPro" id="IPR005162">
    <property type="entry name" value="Retrotrans_gag_dom"/>
</dbReference>
<evidence type="ECO:0000313" key="10">
    <source>
        <dbReference type="EMBL" id="KAK8926051.1"/>
    </source>
</evidence>
<dbReference type="InterPro" id="IPR050951">
    <property type="entry name" value="Retrovirus_Pol_polyprotein"/>
</dbReference>
<dbReference type="GO" id="GO:0015074">
    <property type="term" value="P:DNA integration"/>
    <property type="evidence" value="ECO:0007669"/>
    <property type="project" value="InterPro"/>
</dbReference>
<dbReference type="CDD" id="cd01647">
    <property type="entry name" value="RT_LTR"/>
    <property type="match status" value="1"/>
</dbReference>
<dbReference type="InterPro" id="IPR012337">
    <property type="entry name" value="RNaseH-like_sf"/>
</dbReference>
<evidence type="ECO:0000256" key="8">
    <source>
        <dbReference type="SAM" id="MobiDB-lite"/>
    </source>
</evidence>
<dbReference type="GO" id="GO:0016787">
    <property type="term" value="F:hydrolase activity"/>
    <property type="evidence" value="ECO:0007669"/>
    <property type="project" value="UniProtKB-KW"/>
</dbReference>
<dbReference type="SUPFAM" id="SSF56672">
    <property type="entry name" value="DNA/RNA polymerases"/>
    <property type="match status" value="1"/>
</dbReference>
<dbReference type="InterPro" id="IPR043128">
    <property type="entry name" value="Rev_trsase/Diguanyl_cyclase"/>
</dbReference>
<dbReference type="InterPro" id="IPR041373">
    <property type="entry name" value="RT_RNaseH"/>
</dbReference>
<evidence type="ECO:0000256" key="5">
    <source>
        <dbReference type="ARBA" id="ARBA00022759"/>
    </source>
</evidence>
<dbReference type="InterPro" id="IPR001584">
    <property type="entry name" value="Integrase_cat-core"/>
</dbReference>
<dbReference type="PROSITE" id="PS50994">
    <property type="entry name" value="INTEGRASE"/>
    <property type="match status" value="1"/>
</dbReference>
<keyword evidence="3" id="KW-0548">Nucleotidyltransferase</keyword>
<evidence type="ECO:0000313" key="11">
    <source>
        <dbReference type="Proteomes" id="UP001418222"/>
    </source>
</evidence>
<dbReference type="EC" id="2.7.7.49" evidence="1"/>
<dbReference type="GO" id="GO:0003964">
    <property type="term" value="F:RNA-directed DNA polymerase activity"/>
    <property type="evidence" value="ECO:0007669"/>
    <property type="project" value="UniProtKB-KW"/>
</dbReference>
<dbReference type="InterPro" id="IPR043502">
    <property type="entry name" value="DNA/RNA_pol_sf"/>
</dbReference>
<protein>
    <recommendedName>
        <fullName evidence="1">RNA-directed DNA polymerase</fullName>
        <ecNumber evidence="1">2.7.7.49</ecNumber>
    </recommendedName>
</protein>
<keyword evidence="7" id="KW-0695">RNA-directed DNA polymerase</keyword>
<dbReference type="Gene3D" id="3.10.10.10">
    <property type="entry name" value="HIV Type 1 Reverse Transcriptase, subunit A, domain 1"/>
    <property type="match status" value="1"/>
</dbReference>
<feature type="region of interest" description="Disordered" evidence="8">
    <location>
        <begin position="360"/>
        <end position="379"/>
    </location>
</feature>
<dbReference type="InterPro" id="IPR041588">
    <property type="entry name" value="Integrase_H2C2"/>
</dbReference>
<gene>
    <name evidence="10" type="ORF">KSP39_PZI018317</name>
</gene>
<keyword evidence="2" id="KW-0808">Transferase</keyword>
<dbReference type="Gene3D" id="1.10.340.70">
    <property type="match status" value="1"/>
</dbReference>
<dbReference type="Gene3D" id="2.40.70.10">
    <property type="entry name" value="Acid Proteases"/>
    <property type="match status" value="1"/>
</dbReference>
<name>A0AAP0B347_9ASPA</name>
<dbReference type="Proteomes" id="UP001418222">
    <property type="component" value="Unassembled WGS sequence"/>
</dbReference>
<feature type="compositionally biased region" description="Pro residues" evidence="8">
    <location>
        <begin position="366"/>
        <end position="379"/>
    </location>
</feature>
<dbReference type="Pfam" id="PF17917">
    <property type="entry name" value="RT_RNaseH"/>
    <property type="match status" value="1"/>
</dbReference>
<keyword evidence="11" id="KW-1185">Reference proteome</keyword>
<reference evidence="10 11" key="1">
    <citation type="journal article" date="2022" name="Nat. Plants">
        <title>Genomes of leafy and leafless Platanthera orchids illuminate the evolution of mycoheterotrophy.</title>
        <authorList>
            <person name="Li M.H."/>
            <person name="Liu K.W."/>
            <person name="Li Z."/>
            <person name="Lu H.C."/>
            <person name="Ye Q.L."/>
            <person name="Zhang D."/>
            <person name="Wang J.Y."/>
            <person name="Li Y.F."/>
            <person name="Zhong Z.M."/>
            <person name="Liu X."/>
            <person name="Yu X."/>
            <person name="Liu D.K."/>
            <person name="Tu X.D."/>
            <person name="Liu B."/>
            <person name="Hao Y."/>
            <person name="Liao X.Y."/>
            <person name="Jiang Y.T."/>
            <person name="Sun W.H."/>
            <person name="Chen J."/>
            <person name="Chen Y.Q."/>
            <person name="Ai Y."/>
            <person name="Zhai J.W."/>
            <person name="Wu S.S."/>
            <person name="Zhou Z."/>
            <person name="Hsiao Y.Y."/>
            <person name="Wu W.L."/>
            <person name="Chen Y.Y."/>
            <person name="Lin Y.F."/>
            <person name="Hsu J.L."/>
            <person name="Li C.Y."/>
            <person name="Wang Z.W."/>
            <person name="Zhao X."/>
            <person name="Zhong W.Y."/>
            <person name="Ma X.K."/>
            <person name="Ma L."/>
            <person name="Huang J."/>
            <person name="Chen G.Z."/>
            <person name="Huang M.Z."/>
            <person name="Huang L."/>
            <person name="Peng D.H."/>
            <person name="Luo Y.B."/>
            <person name="Zou S.Q."/>
            <person name="Chen S.P."/>
            <person name="Lan S."/>
            <person name="Tsai W.C."/>
            <person name="Van de Peer Y."/>
            <person name="Liu Z.J."/>
        </authorList>
    </citation>
    <scope>NUCLEOTIDE SEQUENCE [LARGE SCALE GENOMIC DNA]</scope>
    <source>
        <strain evidence="10">Lor287</strain>
    </source>
</reference>
<dbReference type="Pfam" id="PF17921">
    <property type="entry name" value="Integrase_H2C2"/>
    <property type="match status" value="1"/>
</dbReference>
<proteinExistence type="predicted"/>
<dbReference type="InterPro" id="IPR036397">
    <property type="entry name" value="RNaseH_sf"/>
</dbReference>
<feature type="domain" description="Integrase catalytic" evidence="9">
    <location>
        <begin position="1434"/>
        <end position="1600"/>
    </location>
</feature>
<evidence type="ECO:0000256" key="1">
    <source>
        <dbReference type="ARBA" id="ARBA00012493"/>
    </source>
</evidence>
<organism evidence="10 11">
    <name type="scientific">Platanthera zijinensis</name>
    <dbReference type="NCBI Taxonomy" id="2320716"/>
    <lineage>
        <taxon>Eukaryota</taxon>
        <taxon>Viridiplantae</taxon>
        <taxon>Streptophyta</taxon>
        <taxon>Embryophyta</taxon>
        <taxon>Tracheophyta</taxon>
        <taxon>Spermatophyta</taxon>
        <taxon>Magnoliopsida</taxon>
        <taxon>Liliopsida</taxon>
        <taxon>Asparagales</taxon>
        <taxon>Orchidaceae</taxon>
        <taxon>Orchidoideae</taxon>
        <taxon>Orchideae</taxon>
        <taxon>Orchidinae</taxon>
        <taxon>Platanthera</taxon>
    </lineage>
</organism>
<dbReference type="CDD" id="cd09274">
    <property type="entry name" value="RNase_HI_RT_Ty3"/>
    <property type="match status" value="1"/>
</dbReference>
<dbReference type="InterPro" id="IPR021109">
    <property type="entry name" value="Peptidase_aspartic_dom_sf"/>
</dbReference>
<dbReference type="PANTHER" id="PTHR37984">
    <property type="entry name" value="PROTEIN CBG26694"/>
    <property type="match status" value="1"/>
</dbReference>